<keyword evidence="3" id="KW-1185">Reference proteome</keyword>
<feature type="transmembrane region" description="Helical" evidence="1">
    <location>
        <begin position="119"/>
        <end position="137"/>
    </location>
</feature>
<feature type="transmembrane region" description="Helical" evidence="1">
    <location>
        <begin position="323"/>
        <end position="344"/>
    </location>
</feature>
<accession>A0A0G2G1G9</accession>
<evidence type="ECO:0008006" key="4">
    <source>
        <dbReference type="Google" id="ProtNLM"/>
    </source>
</evidence>
<feature type="transmembrane region" description="Helical" evidence="1">
    <location>
        <begin position="143"/>
        <end position="169"/>
    </location>
</feature>
<evidence type="ECO:0000313" key="3">
    <source>
        <dbReference type="Proteomes" id="UP000053317"/>
    </source>
</evidence>
<feature type="transmembrane region" description="Helical" evidence="1">
    <location>
        <begin position="21"/>
        <end position="39"/>
    </location>
</feature>
<dbReference type="OrthoDB" id="2896006at2759"/>
<reference evidence="2 3" key="2">
    <citation type="submission" date="2015-05" db="EMBL/GenBank/DDBJ databases">
        <authorList>
            <person name="Morales-Cruz A."/>
            <person name="Amrine K.C."/>
            <person name="Cantu D."/>
        </authorList>
    </citation>
    <scope>NUCLEOTIDE SEQUENCE [LARGE SCALE GENOMIC DNA]</scope>
    <source>
        <strain evidence="2">UCRPC4</strain>
    </source>
</reference>
<organism evidence="2 3">
    <name type="scientific">Phaeomoniella chlamydospora</name>
    <name type="common">Phaeoacremonium chlamydosporum</name>
    <dbReference type="NCBI Taxonomy" id="158046"/>
    <lineage>
        <taxon>Eukaryota</taxon>
        <taxon>Fungi</taxon>
        <taxon>Dikarya</taxon>
        <taxon>Ascomycota</taxon>
        <taxon>Pezizomycotina</taxon>
        <taxon>Eurotiomycetes</taxon>
        <taxon>Chaetothyriomycetidae</taxon>
        <taxon>Phaeomoniellales</taxon>
        <taxon>Phaeomoniellaceae</taxon>
        <taxon>Phaeomoniella</taxon>
    </lineage>
</organism>
<protein>
    <recommendedName>
        <fullName evidence="4">Ubiquitin carrier protein</fullName>
    </recommendedName>
</protein>
<dbReference type="AlphaFoldDB" id="A0A0G2G1G9"/>
<gene>
    <name evidence="2" type="ORF">UCRPC4_g05406</name>
</gene>
<dbReference type="EMBL" id="LCWF01000137">
    <property type="protein sequence ID" value="KKY17773.1"/>
    <property type="molecule type" value="Genomic_DNA"/>
</dbReference>
<comment type="caution">
    <text evidence="2">The sequence shown here is derived from an EMBL/GenBank/DDBJ whole genome shotgun (WGS) entry which is preliminary data.</text>
</comment>
<reference evidence="2 3" key="1">
    <citation type="submission" date="2015-05" db="EMBL/GenBank/DDBJ databases">
        <title>Distinctive expansion of gene families associated with plant cell wall degradation and secondary metabolism in the genomes of grapevine trunk pathogens.</title>
        <authorList>
            <person name="Lawrence D.P."/>
            <person name="Travadon R."/>
            <person name="Rolshausen P.E."/>
            <person name="Baumgartner K."/>
        </authorList>
    </citation>
    <scope>NUCLEOTIDE SEQUENCE [LARGE SCALE GENOMIC DNA]</scope>
    <source>
        <strain evidence="2">UCRPC4</strain>
    </source>
</reference>
<dbReference type="Proteomes" id="UP000053317">
    <property type="component" value="Unassembled WGS sequence"/>
</dbReference>
<feature type="transmembrane region" description="Helical" evidence="1">
    <location>
        <begin position="189"/>
        <end position="216"/>
    </location>
</feature>
<proteinExistence type="predicted"/>
<keyword evidence="1" id="KW-1133">Transmembrane helix</keyword>
<sequence>MLKNYGDKQPVNDQPEVNVDIPTWALLIMTLTAIVYYVSMFKIQYGIGSVIGTLAIVEEPETTLVETETFEDDVDKKATDPLLEQQVVVLKSKPVTSKIRTARALLKAQGGRASLFRGFSLYVVHALLRSVLILVLADPLPGHLLRALAIVVAEVILSPLQMAWVHIVISKSSSEPWYKRIPSGKWSKIAPAALLNSLAFQVALQAAMTMLCIHPVAKKFADDPSSHLDKRQVYQAVLAIVSGIVVGITSLILLCVPAHVTFVRVAASMLPEGDDTIVPFDRTFGGKVVPVALGGTGQIGVLDAWRTFAWEARRRYMGLMLKTGAIMVATTVLFTVVMIGQVAMFTETASRENLAKLLRR</sequence>
<keyword evidence="1" id="KW-0472">Membrane</keyword>
<evidence type="ECO:0000256" key="1">
    <source>
        <dbReference type="SAM" id="Phobius"/>
    </source>
</evidence>
<keyword evidence="1" id="KW-0812">Transmembrane</keyword>
<evidence type="ECO:0000313" key="2">
    <source>
        <dbReference type="EMBL" id="KKY17773.1"/>
    </source>
</evidence>
<feature type="transmembrane region" description="Helical" evidence="1">
    <location>
        <begin position="236"/>
        <end position="260"/>
    </location>
</feature>
<name>A0A0G2G1G9_PHACM</name>